<evidence type="ECO:0000313" key="4">
    <source>
        <dbReference type="EMBL" id="RRK34512.1"/>
    </source>
</evidence>
<dbReference type="Gene3D" id="3.90.70.10">
    <property type="entry name" value="Cysteine proteinases"/>
    <property type="match status" value="1"/>
</dbReference>
<dbReference type="InterPro" id="IPR039564">
    <property type="entry name" value="Peptidase_C39-like"/>
</dbReference>
<sequence length="982" mass="110459">MKKDKPNETGLAPEQRKPEKPKKERIKKKPQNIDAPKKTRVSQDSRNIDKVKKSKSVKSPKEADQPKKSKGVKPPQEAGQPKKSKGVKSPKEAVPSKKSQAPQDRSGADKAKSARAKEALSYIDQPRKTRLKKERFIDQPKRDKWKKVGILIAVFVLAILISSLILNQGTRDITVGFSDPALPRVAFDVRNQRVNALEGYVDEMDITAMRDTITPIADNGRLDMYVEADGQKIAGIRYEVYSLNGEDVYLQNAVKDLSGEQVTLELGNALPEDVQEGVLRVALRVGSDEEKETFYYTRIERQDELSVKECMDFAKDFHEKTFTGDEELGWYLEPDATADNTTLQTVNIHSNLFHICWGDMAPEVSTEVEWSIKESNTVYTSLLAKYQVTAVGDREETETYNVREFFRVRCSGGEMYLLDYNRTMNEVFNGDLKVLDKDGIVLGLSESEVAYEANAKGTVVSFVQDRDLWTYNRKTNELSLVFSFANMEGYDARSRNDEHQIRIISVDNNGNTTFAVYGYMNRGEHEGRVGVDVYYFDIAKNAVQEKAFIPSTKAFAIAEDELGKMVYFNQEQQLLYVLAGGVLYQVDLEKDKQEILAENLEEGQYVVSDDGHLMAFQPSGELNTAQEVRVLNLANGESYTVNASREEDEKADKGWHFSGFGGRGDQEETPAEAVRPLGFIYNDFVCGYLYTEDQGTTIAGDAISPMYELEIRDTSNKVKKNYKQDGVYISDVLIEKGFMTLNRLSKTDGVYTGIPQDYVTNNEERKESKVTAEVFSTVLKEKQMRLTFADEIEDFSPKILRPKKVMETQPITISFDDKVKTDKFYVYGVGKLSAVYDKAAYAIQKAEQISGVVISSEQSYIWEKGNRDLVYYTEAAAFQKAEGQSSTEACMQYMEQYAAQYGGGAKKIDLTGCTLNQVLYIINKGMPVITMTDPSHAILLTGYDYNTVTYMDPDNGQELTVPMEQMDAIAAGGGNTFIGFVK</sequence>
<feature type="domain" description="Peptidase C39-like" evidence="3">
    <location>
        <begin position="885"/>
        <end position="953"/>
    </location>
</feature>
<gene>
    <name evidence="4" type="ORF">EBB54_26620</name>
</gene>
<evidence type="ECO:0000256" key="2">
    <source>
        <dbReference type="SAM" id="Phobius"/>
    </source>
</evidence>
<evidence type="ECO:0000256" key="1">
    <source>
        <dbReference type="SAM" id="MobiDB-lite"/>
    </source>
</evidence>
<evidence type="ECO:0000259" key="3">
    <source>
        <dbReference type="Pfam" id="PF13529"/>
    </source>
</evidence>
<keyword evidence="2" id="KW-0472">Membrane</keyword>
<feature type="compositionally biased region" description="Basic and acidic residues" evidence="1">
    <location>
        <begin position="106"/>
        <end position="118"/>
    </location>
</feature>
<feature type="region of interest" description="Disordered" evidence="1">
    <location>
        <begin position="1"/>
        <end position="125"/>
    </location>
</feature>
<accession>A0A3R8R8Q5</accession>
<dbReference type="Proteomes" id="UP000274920">
    <property type="component" value="Unassembled WGS sequence"/>
</dbReference>
<reference evidence="4" key="1">
    <citation type="submission" date="2018-10" db="EMBL/GenBank/DDBJ databases">
        <title>Schaedlerella arabinophila gen. nov. sp. nov., isolated from the mouse intestinal tract and comparative analysis with the genome of the closely related altered Schaedler flora strain ASF502.</title>
        <authorList>
            <person name="Miyake S."/>
            <person name="Soh M."/>
            <person name="Seedorf H."/>
        </authorList>
    </citation>
    <scope>NUCLEOTIDE SEQUENCE [LARGE SCALE GENOMIC DNA]</scope>
    <source>
        <strain evidence="4">DSM 106076</strain>
    </source>
</reference>
<dbReference type="Pfam" id="PF13529">
    <property type="entry name" value="Peptidase_C39_2"/>
    <property type="match status" value="1"/>
</dbReference>
<feature type="compositionally biased region" description="Basic and acidic residues" evidence="1">
    <location>
        <begin position="35"/>
        <end position="51"/>
    </location>
</feature>
<dbReference type="AlphaFoldDB" id="A0A3R8R8Q5"/>
<protein>
    <recommendedName>
        <fullName evidence="3">Peptidase C39-like domain-containing protein</fullName>
    </recommendedName>
</protein>
<name>A0A3R8R8Q5_9FIRM</name>
<dbReference type="EMBL" id="RHJS01000002">
    <property type="protein sequence ID" value="RRK34512.1"/>
    <property type="molecule type" value="Genomic_DNA"/>
</dbReference>
<feature type="transmembrane region" description="Helical" evidence="2">
    <location>
        <begin position="148"/>
        <end position="166"/>
    </location>
</feature>
<comment type="caution">
    <text evidence="4">The sequence shown here is derived from an EMBL/GenBank/DDBJ whole genome shotgun (WGS) entry which is preliminary data.</text>
</comment>
<keyword evidence="5" id="KW-1185">Reference proteome</keyword>
<proteinExistence type="predicted"/>
<keyword evidence="2" id="KW-0812">Transmembrane</keyword>
<keyword evidence="2" id="KW-1133">Transmembrane helix</keyword>
<dbReference type="SUPFAM" id="SSF82171">
    <property type="entry name" value="DPP6 N-terminal domain-like"/>
    <property type="match status" value="1"/>
</dbReference>
<dbReference type="RefSeq" id="WP_125129625.1">
    <property type="nucleotide sequence ID" value="NZ_RHJS01000002.1"/>
</dbReference>
<evidence type="ECO:0000313" key="5">
    <source>
        <dbReference type="Proteomes" id="UP000274920"/>
    </source>
</evidence>
<organism evidence="4 5">
    <name type="scientific">Schaedlerella arabinosiphila</name>
    <dbReference type="NCBI Taxonomy" id="2044587"/>
    <lineage>
        <taxon>Bacteria</taxon>
        <taxon>Bacillati</taxon>
        <taxon>Bacillota</taxon>
        <taxon>Clostridia</taxon>
        <taxon>Lachnospirales</taxon>
        <taxon>Lachnospiraceae</taxon>
        <taxon>Schaedlerella</taxon>
    </lineage>
</organism>